<proteinExistence type="predicted"/>
<evidence type="ECO:0000313" key="3">
    <source>
        <dbReference type="Proteomes" id="UP000298652"/>
    </source>
</evidence>
<evidence type="ECO:0000256" key="1">
    <source>
        <dbReference type="SAM" id="MobiDB-lite"/>
    </source>
</evidence>
<feature type="region of interest" description="Disordered" evidence="1">
    <location>
        <begin position="214"/>
        <end position="247"/>
    </location>
</feature>
<dbReference type="AlphaFoldDB" id="A0A4U6UKF9"/>
<reference evidence="2" key="1">
    <citation type="submission" date="2019-03" db="EMBL/GenBank/DDBJ databases">
        <title>WGS assembly of Setaria viridis.</title>
        <authorList>
            <person name="Huang P."/>
            <person name="Jenkins J."/>
            <person name="Grimwood J."/>
            <person name="Barry K."/>
            <person name="Healey A."/>
            <person name="Mamidi S."/>
            <person name="Sreedasyam A."/>
            <person name="Shu S."/>
            <person name="Feldman M."/>
            <person name="Wu J."/>
            <person name="Yu Y."/>
            <person name="Chen C."/>
            <person name="Johnson J."/>
            <person name="Rokhsar D."/>
            <person name="Baxter I."/>
            <person name="Schmutz J."/>
            <person name="Brutnell T."/>
            <person name="Kellogg E."/>
        </authorList>
    </citation>
    <scope>NUCLEOTIDE SEQUENCE [LARGE SCALE GENOMIC DNA]</scope>
</reference>
<sequence length="247" mass="26962">MDVELSPVCTQLHEDVTIDHVVPPIVAKGNTATASPDTDPLYSIGTGRRCSVLLPSADASQDVNMNDGHSAQNVRSEHVFGATLIQHNQIENDMSSGGKNQELNQGVPEGFQQNRTEEQDLPPFEALHDSIAYHNDNVDLDNIMEDDLSPVHTDVTIDHIVPHALAKGDSVAASPNGRIEIIADDALSPILLQHCTQDDIIHRPAIALRPRRLSKRPPRCVSPFKGDPERAKAPQLTAHAVRKKIPH</sequence>
<organism evidence="2 3">
    <name type="scientific">Setaria viridis</name>
    <name type="common">Green bristlegrass</name>
    <name type="synonym">Setaria italica subsp. viridis</name>
    <dbReference type="NCBI Taxonomy" id="4556"/>
    <lineage>
        <taxon>Eukaryota</taxon>
        <taxon>Viridiplantae</taxon>
        <taxon>Streptophyta</taxon>
        <taxon>Embryophyta</taxon>
        <taxon>Tracheophyta</taxon>
        <taxon>Spermatophyta</taxon>
        <taxon>Magnoliopsida</taxon>
        <taxon>Liliopsida</taxon>
        <taxon>Poales</taxon>
        <taxon>Poaceae</taxon>
        <taxon>PACMAD clade</taxon>
        <taxon>Panicoideae</taxon>
        <taxon>Panicodae</taxon>
        <taxon>Paniceae</taxon>
        <taxon>Cenchrinae</taxon>
        <taxon>Setaria</taxon>
    </lineage>
</organism>
<gene>
    <name evidence="2" type="ORF">SEVIR_5G163333v2</name>
</gene>
<protein>
    <submittedName>
        <fullName evidence="2">Uncharacterized protein</fullName>
    </submittedName>
</protein>
<keyword evidence="3" id="KW-1185">Reference proteome</keyword>
<dbReference type="Proteomes" id="UP000298652">
    <property type="component" value="Chromosome 5"/>
</dbReference>
<accession>A0A4U6UKF9</accession>
<dbReference type="EMBL" id="CM016556">
    <property type="protein sequence ID" value="TKW14359.1"/>
    <property type="molecule type" value="Genomic_DNA"/>
</dbReference>
<name>A0A4U6UKF9_SETVI</name>
<evidence type="ECO:0000313" key="2">
    <source>
        <dbReference type="EMBL" id="TKW14359.1"/>
    </source>
</evidence>
<dbReference type="Gramene" id="TKW14359">
    <property type="protein sequence ID" value="TKW14359"/>
    <property type="gene ID" value="SEVIR_5G163333v2"/>
</dbReference>